<gene>
    <name evidence="2" type="ORF">F2Q70_00018560</name>
</gene>
<evidence type="ECO:0000313" key="2">
    <source>
        <dbReference type="EMBL" id="KAF2563779.1"/>
    </source>
</evidence>
<organism evidence="2">
    <name type="scientific">Brassica cretica</name>
    <name type="common">Mustard</name>
    <dbReference type="NCBI Taxonomy" id="69181"/>
    <lineage>
        <taxon>Eukaryota</taxon>
        <taxon>Viridiplantae</taxon>
        <taxon>Streptophyta</taxon>
        <taxon>Embryophyta</taxon>
        <taxon>Tracheophyta</taxon>
        <taxon>Spermatophyta</taxon>
        <taxon>Magnoliopsida</taxon>
        <taxon>eudicotyledons</taxon>
        <taxon>Gunneridae</taxon>
        <taxon>Pentapetalae</taxon>
        <taxon>rosids</taxon>
        <taxon>malvids</taxon>
        <taxon>Brassicales</taxon>
        <taxon>Brassicaceae</taxon>
        <taxon>Brassiceae</taxon>
        <taxon>Brassica</taxon>
    </lineage>
</organism>
<feature type="region of interest" description="Disordered" evidence="1">
    <location>
        <begin position="122"/>
        <end position="159"/>
    </location>
</feature>
<feature type="compositionally biased region" description="Basic and acidic residues" evidence="1">
    <location>
        <begin position="140"/>
        <end position="159"/>
    </location>
</feature>
<dbReference type="AlphaFoldDB" id="A0A8S9I2G2"/>
<reference evidence="2" key="1">
    <citation type="submission" date="2019-12" db="EMBL/GenBank/DDBJ databases">
        <title>Genome sequencing and annotation of Brassica cretica.</title>
        <authorList>
            <person name="Studholme D.J."/>
            <person name="Sarris P.F."/>
        </authorList>
    </citation>
    <scope>NUCLEOTIDE SEQUENCE</scope>
    <source>
        <strain evidence="2">PFS-102/07</strain>
        <tissue evidence="2">Leaf</tissue>
    </source>
</reference>
<name>A0A8S9I2G2_BRACR</name>
<protein>
    <submittedName>
        <fullName evidence="2">Uncharacterized protein</fullName>
    </submittedName>
</protein>
<evidence type="ECO:0000256" key="1">
    <source>
        <dbReference type="SAM" id="MobiDB-lite"/>
    </source>
</evidence>
<proteinExistence type="predicted"/>
<comment type="caution">
    <text evidence="2">The sequence shown here is derived from an EMBL/GenBank/DDBJ whole genome shotgun (WGS) entry which is preliminary data.</text>
</comment>
<dbReference type="EMBL" id="QGKY02001250">
    <property type="protein sequence ID" value="KAF2563779.1"/>
    <property type="molecule type" value="Genomic_DNA"/>
</dbReference>
<sequence>MLFRRHTDETSPRNFFFPRKSLGYFRRNSEEKHFRGALVCRKSPRNIPKENFVGIYIDRCVFGHIPIDQSVYKNTFGIYRGTPFLGIFRGTCPSVYSEEHLPRYIPRNISLGIFRGRCPSGGKSWNEGEAEEAAKTNQGGDRRRWHEERLTEKKQQLRK</sequence>
<accession>A0A8S9I2G2</accession>